<evidence type="ECO:0000313" key="2">
    <source>
        <dbReference type="EMBL" id="KAK3856814.1"/>
    </source>
</evidence>
<dbReference type="Proteomes" id="UP001286313">
    <property type="component" value="Unassembled WGS sequence"/>
</dbReference>
<dbReference type="EMBL" id="JAWQEG010005777">
    <property type="protein sequence ID" value="KAK3856814.1"/>
    <property type="molecule type" value="Genomic_DNA"/>
</dbReference>
<accession>A0AAE1ELW8</accession>
<feature type="compositionally biased region" description="Basic and acidic residues" evidence="1">
    <location>
        <begin position="11"/>
        <end position="30"/>
    </location>
</feature>
<feature type="compositionally biased region" description="Gly residues" evidence="1">
    <location>
        <begin position="1"/>
        <end position="10"/>
    </location>
</feature>
<reference evidence="2" key="1">
    <citation type="submission" date="2023-10" db="EMBL/GenBank/DDBJ databases">
        <title>Genome assemblies of two species of porcelain crab, Petrolisthes cinctipes and Petrolisthes manimaculis (Anomura: Porcellanidae).</title>
        <authorList>
            <person name="Angst P."/>
        </authorList>
    </citation>
    <scope>NUCLEOTIDE SEQUENCE</scope>
    <source>
        <strain evidence="2">PB745_01</strain>
        <tissue evidence="2">Gill</tissue>
    </source>
</reference>
<evidence type="ECO:0000313" key="3">
    <source>
        <dbReference type="Proteomes" id="UP001286313"/>
    </source>
</evidence>
<sequence>MGKGGGGDGWIDGREGGWKEGGNRSGEEEMRGIGALRRWEEVKRKEVERWRRVGGNGVEKWRRVGGVEKYGGEELVDWRTAVVEWRNVMGKI</sequence>
<name>A0AAE1ELW8_PETCI</name>
<keyword evidence="3" id="KW-1185">Reference proteome</keyword>
<gene>
    <name evidence="2" type="ORF">Pcinc_036883</name>
</gene>
<proteinExistence type="predicted"/>
<comment type="caution">
    <text evidence="2">The sequence shown here is derived from an EMBL/GenBank/DDBJ whole genome shotgun (WGS) entry which is preliminary data.</text>
</comment>
<evidence type="ECO:0000256" key="1">
    <source>
        <dbReference type="SAM" id="MobiDB-lite"/>
    </source>
</evidence>
<dbReference type="AlphaFoldDB" id="A0AAE1ELW8"/>
<feature type="region of interest" description="Disordered" evidence="1">
    <location>
        <begin position="1"/>
        <end position="30"/>
    </location>
</feature>
<organism evidence="2 3">
    <name type="scientific">Petrolisthes cinctipes</name>
    <name type="common">Flat porcelain crab</name>
    <dbReference type="NCBI Taxonomy" id="88211"/>
    <lineage>
        <taxon>Eukaryota</taxon>
        <taxon>Metazoa</taxon>
        <taxon>Ecdysozoa</taxon>
        <taxon>Arthropoda</taxon>
        <taxon>Crustacea</taxon>
        <taxon>Multicrustacea</taxon>
        <taxon>Malacostraca</taxon>
        <taxon>Eumalacostraca</taxon>
        <taxon>Eucarida</taxon>
        <taxon>Decapoda</taxon>
        <taxon>Pleocyemata</taxon>
        <taxon>Anomura</taxon>
        <taxon>Galatheoidea</taxon>
        <taxon>Porcellanidae</taxon>
        <taxon>Petrolisthes</taxon>
    </lineage>
</organism>
<protein>
    <submittedName>
        <fullName evidence="2">Uncharacterized protein</fullName>
    </submittedName>
</protein>